<name>A0A2N6D1G0_9GAMM</name>
<dbReference type="GO" id="GO:0009403">
    <property type="term" value="P:toxin biosynthetic process"/>
    <property type="evidence" value="ECO:0007669"/>
    <property type="project" value="InterPro"/>
</dbReference>
<organism evidence="6 7">
    <name type="scientific">Sedimenticola selenatireducens</name>
    <dbReference type="NCBI Taxonomy" id="191960"/>
    <lineage>
        <taxon>Bacteria</taxon>
        <taxon>Pseudomonadati</taxon>
        <taxon>Pseudomonadota</taxon>
        <taxon>Gammaproteobacteria</taxon>
        <taxon>Chromatiales</taxon>
        <taxon>Sedimenticolaceae</taxon>
        <taxon>Sedimenticola</taxon>
    </lineage>
</organism>
<accession>A0A2N6D1G0</accession>
<evidence type="ECO:0000256" key="2">
    <source>
        <dbReference type="ARBA" id="ARBA00022692"/>
    </source>
</evidence>
<protein>
    <submittedName>
        <fullName evidence="6">Colicin V production CvpA</fullName>
    </submittedName>
</protein>
<keyword evidence="3 5" id="KW-1133">Transmembrane helix</keyword>
<feature type="transmembrane region" description="Helical" evidence="5">
    <location>
        <begin position="100"/>
        <end position="122"/>
    </location>
</feature>
<dbReference type="EMBL" id="PKUN01000001">
    <property type="protein sequence ID" value="PLX63525.1"/>
    <property type="molecule type" value="Genomic_DNA"/>
</dbReference>
<keyword evidence="4 5" id="KW-0472">Membrane</keyword>
<comment type="subcellular location">
    <subcellularLocation>
        <location evidence="1">Membrane</location>
        <topology evidence="1">Multi-pass membrane protein</topology>
    </subcellularLocation>
</comment>
<feature type="transmembrane region" description="Helical" evidence="5">
    <location>
        <begin position="32"/>
        <end position="52"/>
    </location>
</feature>
<evidence type="ECO:0000256" key="3">
    <source>
        <dbReference type="ARBA" id="ARBA00022989"/>
    </source>
</evidence>
<comment type="caution">
    <text evidence="6">The sequence shown here is derived from an EMBL/GenBank/DDBJ whole genome shotgun (WGS) entry which is preliminary data.</text>
</comment>
<dbReference type="PANTHER" id="PTHR36926:SF1">
    <property type="entry name" value="COLICIN V PRODUCTION PROTEIN"/>
    <property type="match status" value="1"/>
</dbReference>
<reference evidence="6 7" key="1">
    <citation type="submission" date="2017-11" db="EMBL/GenBank/DDBJ databases">
        <title>Genome-resolved metagenomics identifies genetic mobility, metabolic interactions, and unexpected diversity in perchlorate-reducing communities.</title>
        <authorList>
            <person name="Barnum T.P."/>
            <person name="Figueroa I.A."/>
            <person name="Carlstrom C.I."/>
            <person name="Lucas L.N."/>
            <person name="Engelbrektson A.L."/>
            <person name="Coates J.D."/>
        </authorList>
    </citation>
    <scope>NUCLEOTIDE SEQUENCE [LARGE SCALE GENOMIC DNA]</scope>
    <source>
        <strain evidence="6">BM301</strain>
    </source>
</reference>
<evidence type="ECO:0000256" key="5">
    <source>
        <dbReference type="SAM" id="Phobius"/>
    </source>
</evidence>
<keyword evidence="2 5" id="KW-0812">Transmembrane</keyword>
<evidence type="ECO:0000256" key="1">
    <source>
        <dbReference type="ARBA" id="ARBA00004141"/>
    </source>
</evidence>
<gene>
    <name evidence="6" type="ORF">C0630_01070</name>
</gene>
<dbReference type="InterPro" id="IPR052719">
    <property type="entry name" value="CvpA-like"/>
</dbReference>
<dbReference type="PANTHER" id="PTHR36926">
    <property type="entry name" value="COLICIN V PRODUCTION PROTEIN"/>
    <property type="match status" value="1"/>
</dbReference>
<dbReference type="GO" id="GO:0016020">
    <property type="term" value="C:membrane"/>
    <property type="evidence" value="ECO:0007669"/>
    <property type="project" value="UniProtKB-SubCell"/>
</dbReference>
<dbReference type="STRING" id="1111735.GCA_000428045_03336"/>
<proteinExistence type="predicted"/>
<dbReference type="InterPro" id="IPR003825">
    <property type="entry name" value="Colicin-V_CvpA"/>
</dbReference>
<feature type="transmembrane region" description="Helical" evidence="5">
    <location>
        <begin position="6"/>
        <end position="25"/>
    </location>
</feature>
<dbReference type="Pfam" id="PF02674">
    <property type="entry name" value="Colicin_V"/>
    <property type="match status" value="1"/>
</dbReference>
<dbReference type="AlphaFoldDB" id="A0A2N6D1G0"/>
<sequence>MIWIDFVILGIIGLSAIISLIRGFVREALSLAVWVLAFWVAWTFFRTLALQLDWFTVPSVRLGAAFLILFIATLMLGALVNFLVGQLVDKTGLGGTDRLIGILFGAARGAILVAILVLLAGLTPFPNDPWWKESQLIGYFQELAVWLKQLLPADIGEKFKFI</sequence>
<dbReference type="RefSeq" id="WP_273437301.1">
    <property type="nucleotide sequence ID" value="NZ_PKUN01000001.1"/>
</dbReference>
<feature type="transmembrane region" description="Helical" evidence="5">
    <location>
        <begin position="64"/>
        <end position="88"/>
    </location>
</feature>
<evidence type="ECO:0000313" key="6">
    <source>
        <dbReference type="EMBL" id="PLX63525.1"/>
    </source>
</evidence>
<evidence type="ECO:0000256" key="4">
    <source>
        <dbReference type="ARBA" id="ARBA00023136"/>
    </source>
</evidence>
<evidence type="ECO:0000313" key="7">
    <source>
        <dbReference type="Proteomes" id="UP000235015"/>
    </source>
</evidence>
<dbReference type="Proteomes" id="UP000235015">
    <property type="component" value="Unassembled WGS sequence"/>
</dbReference>